<evidence type="ECO:0000313" key="3">
    <source>
        <dbReference type="EMBL" id="REJ42053.1"/>
    </source>
</evidence>
<dbReference type="Pfam" id="PF00805">
    <property type="entry name" value="Pentapeptide"/>
    <property type="match status" value="3"/>
</dbReference>
<reference evidence="3 4" key="1">
    <citation type="submission" date="2017-10" db="EMBL/GenBank/DDBJ databases">
        <title>A large-scale comparative metagenomic study reveals the eutrophication-driven functional interactions in six Microcystis-epibionts communities.</title>
        <authorList>
            <person name="Li Q."/>
            <person name="Lin F."/>
        </authorList>
    </citation>
    <scope>NUCLEOTIDE SEQUENCE [LARGE SCALE GENOMIC DNA]</scope>
    <source>
        <strain evidence="3">TF09</strain>
    </source>
</reference>
<evidence type="ECO:0000259" key="2">
    <source>
        <dbReference type="Pfam" id="PF26355"/>
    </source>
</evidence>
<dbReference type="Proteomes" id="UP000256873">
    <property type="component" value="Unassembled WGS sequence"/>
</dbReference>
<feature type="domain" description="TRADD-like N-terminal" evidence="1">
    <location>
        <begin position="132"/>
        <end position="188"/>
    </location>
</feature>
<dbReference type="Gene3D" id="2.160.20.80">
    <property type="entry name" value="E3 ubiquitin-protein ligase SopA"/>
    <property type="match status" value="1"/>
</dbReference>
<dbReference type="Pfam" id="PF20694">
    <property type="entry name" value="TRADD-like_N"/>
    <property type="match status" value="1"/>
</dbReference>
<dbReference type="AlphaFoldDB" id="A0A3E0L537"/>
<evidence type="ECO:0000259" key="1">
    <source>
        <dbReference type="Pfam" id="PF20694"/>
    </source>
</evidence>
<gene>
    <name evidence="3" type="ORF">DWQ54_14200</name>
</gene>
<organism evidence="3 4">
    <name type="scientific">Microcystis flos-aquae TF09</name>
    <dbReference type="NCBI Taxonomy" id="2060473"/>
    <lineage>
        <taxon>Bacteria</taxon>
        <taxon>Bacillati</taxon>
        <taxon>Cyanobacteriota</taxon>
        <taxon>Cyanophyceae</taxon>
        <taxon>Oscillatoriophycideae</taxon>
        <taxon>Chroococcales</taxon>
        <taxon>Microcystaceae</taxon>
        <taxon>Microcystis</taxon>
    </lineage>
</organism>
<dbReference type="EMBL" id="QQWC01000003">
    <property type="protein sequence ID" value="REJ42053.1"/>
    <property type="molecule type" value="Genomic_DNA"/>
</dbReference>
<sequence>MMINELKMTEIKPLSWTELEMLVNDLKKEHTNKGLTDVETKILKGVFDDKTYRDLAEEIRTEEQSIKNAASSLFKILSAQTDEKIGKSNLITALARYRDNSQTFDHNNKPQPQQSDKVFELVIEVDIDDLTPEKIDKINNLIQKIARDNTIKPIMKLKGSIRLFLEGSEDGLQRLADLHQSGELQALLNELKSDDIPEIIVKKAEFTTDAKVIEKAELIKAIREGTIDKTTLYKVDLSGAILIVANLSEADLSWANLRGANLIQANLRGANLSNAILWTAKLSWAYLWGASLSGANLSEADLSGANLSEADLSGANLRGANLSGADLWRANLIEADLRGAFLSEANLSEAILSGAKVENAIFIGATGITPEQKQDLIRRGAIFGDNSNDRSKVLV</sequence>
<name>A0A3E0L537_9CHRO</name>
<feature type="domain" description="vWA-MoxR associated protein N-terminal HTH" evidence="2">
    <location>
        <begin position="16"/>
        <end position="97"/>
    </location>
</feature>
<dbReference type="Pfam" id="PF26355">
    <property type="entry name" value="HTH_VMAP-M9"/>
    <property type="match status" value="1"/>
</dbReference>
<proteinExistence type="predicted"/>
<comment type="caution">
    <text evidence="3">The sequence shown here is derived from an EMBL/GenBank/DDBJ whole genome shotgun (WGS) entry which is preliminary data.</text>
</comment>
<dbReference type="PANTHER" id="PTHR14136:SF17">
    <property type="entry name" value="BTB_POZ DOMAIN-CONTAINING PROTEIN KCTD9"/>
    <property type="match status" value="1"/>
</dbReference>
<dbReference type="InterPro" id="IPR051082">
    <property type="entry name" value="Pentapeptide-BTB/POZ_domain"/>
</dbReference>
<dbReference type="InterPro" id="IPR058651">
    <property type="entry name" value="HTH_VMAP-M9"/>
</dbReference>
<accession>A0A3E0L537</accession>
<dbReference type="PANTHER" id="PTHR14136">
    <property type="entry name" value="BTB_POZ DOMAIN-CONTAINING PROTEIN KCTD9"/>
    <property type="match status" value="1"/>
</dbReference>
<dbReference type="InterPro" id="IPR049341">
    <property type="entry name" value="TRADD-like_N"/>
</dbReference>
<dbReference type="SUPFAM" id="SSF141571">
    <property type="entry name" value="Pentapeptide repeat-like"/>
    <property type="match status" value="1"/>
</dbReference>
<protein>
    <submittedName>
        <fullName evidence="3">Pentapeptide repeat-containing protein</fullName>
    </submittedName>
</protein>
<evidence type="ECO:0000313" key="4">
    <source>
        <dbReference type="Proteomes" id="UP000256873"/>
    </source>
</evidence>
<dbReference type="InterPro" id="IPR001646">
    <property type="entry name" value="5peptide_repeat"/>
</dbReference>